<gene>
    <name evidence="3" type="ORF">BK666_03605</name>
</gene>
<evidence type="ECO:0000259" key="2">
    <source>
        <dbReference type="SMART" id="SM00822"/>
    </source>
</evidence>
<dbReference type="AlphaFoldDB" id="A0A423KH99"/>
<comment type="caution">
    <text evidence="3">The sequence shown here is derived from an EMBL/GenBank/DDBJ whole genome shotgun (WGS) entry which is preliminary data.</text>
</comment>
<dbReference type="PRINTS" id="PR00080">
    <property type="entry name" value="SDRFAMILY"/>
</dbReference>
<dbReference type="InterPro" id="IPR036291">
    <property type="entry name" value="NAD(P)-bd_dom_sf"/>
</dbReference>
<dbReference type="NCBIfam" id="NF005559">
    <property type="entry name" value="PRK07231.1"/>
    <property type="match status" value="1"/>
</dbReference>
<sequence>MLKGKNAVVTGGGRGIGRGITEKLLEAGASVLIAQRQALDAQLRKHPRVHFVEADLASIESPGLIAQVAQEQLGGVDVLVNNAGFMFEKTIDDMTEQDWDRMMAVNLRAPAFLCKALVPQMRRRGAGSIINIGSIEGIGSNPEHAAYCASKAGIHGLTRALAVDLGRDSIRCNAIAPGWINSELSDAYLATQADPRAARQALLRLHPVGRTGMPTDIGGAVVFLASELSAFITGQVLVVDGGRTAKLPLPF</sequence>
<dbReference type="PROSITE" id="PS00061">
    <property type="entry name" value="ADH_SHORT"/>
    <property type="match status" value="1"/>
</dbReference>
<dbReference type="PANTHER" id="PTHR42879:SF2">
    <property type="entry name" value="3-OXOACYL-[ACYL-CARRIER-PROTEIN] REDUCTASE FABG"/>
    <property type="match status" value="1"/>
</dbReference>
<dbReference type="RefSeq" id="WP_123508348.1">
    <property type="nucleotide sequence ID" value="NZ_MOBQ01000003.1"/>
</dbReference>
<comment type="similarity">
    <text evidence="1">Belongs to the short-chain dehydrogenases/reductases (SDR) family.</text>
</comment>
<evidence type="ECO:0000313" key="3">
    <source>
        <dbReference type="EMBL" id="RON52469.1"/>
    </source>
</evidence>
<dbReference type="CDD" id="cd05233">
    <property type="entry name" value="SDR_c"/>
    <property type="match status" value="1"/>
</dbReference>
<dbReference type="Proteomes" id="UP000285349">
    <property type="component" value="Unassembled WGS sequence"/>
</dbReference>
<dbReference type="InterPro" id="IPR020904">
    <property type="entry name" value="Sc_DH/Rdtase_CS"/>
</dbReference>
<dbReference type="EMBL" id="MOBQ01000003">
    <property type="protein sequence ID" value="RON52469.1"/>
    <property type="molecule type" value="Genomic_DNA"/>
</dbReference>
<organism evidence="3 4">
    <name type="scientific">Pseudomonas frederiksbergensis</name>
    <dbReference type="NCBI Taxonomy" id="104087"/>
    <lineage>
        <taxon>Bacteria</taxon>
        <taxon>Pseudomonadati</taxon>
        <taxon>Pseudomonadota</taxon>
        <taxon>Gammaproteobacteria</taxon>
        <taxon>Pseudomonadales</taxon>
        <taxon>Pseudomonadaceae</taxon>
        <taxon>Pseudomonas</taxon>
    </lineage>
</organism>
<evidence type="ECO:0000256" key="1">
    <source>
        <dbReference type="ARBA" id="ARBA00006484"/>
    </source>
</evidence>
<dbReference type="InterPro" id="IPR057326">
    <property type="entry name" value="KR_dom"/>
</dbReference>
<dbReference type="PRINTS" id="PR00081">
    <property type="entry name" value="GDHRDH"/>
</dbReference>
<dbReference type="FunFam" id="3.40.50.720:FF:000084">
    <property type="entry name" value="Short-chain dehydrogenase reductase"/>
    <property type="match status" value="1"/>
</dbReference>
<name>A0A423KH99_9PSED</name>
<evidence type="ECO:0000313" key="4">
    <source>
        <dbReference type="Proteomes" id="UP000285349"/>
    </source>
</evidence>
<dbReference type="Gene3D" id="3.40.50.720">
    <property type="entry name" value="NAD(P)-binding Rossmann-like Domain"/>
    <property type="match status" value="1"/>
</dbReference>
<dbReference type="SMART" id="SM00822">
    <property type="entry name" value="PKS_KR"/>
    <property type="match status" value="1"/>
</dbReference>
<dbReference type="InterPro" id="IPR002347">
    <property type="entry name" value="SDR_fam"/>
</dbReference>
<dbReference type="Pfam" id="PF13561">
    <property type="entry name" value="adh_short_C2"/>
    <property type="match status" value="1"/>
</dbReference>
<dbReference type="OrthoDB" id="9806974at2"/>
<protein>
    <submittedName>
        <fullName evidence="3">Short-chain dehydrogenase</fullName>
    </submittedName>
</protein>
<dbReference type="PANTHER" id="PTHR42879">
    <property type="entry name" value="3-OXOACYL-(ACYL-CARRIER-PROTEIN) REDUCTASE"/>
    <property type="match status" value="1"/>
</dbReference>
<accession>A0A423KH99</accession>
<reference evidence="3 4" key="1">
    <citation type="submission" date="2016-10" db="EMBL/GenBank/DDBJ databases">
        <title>Comparative genome analysis of multiple Pseudomonas spp. focuses on biocontrol and plant growth promoting traits.</title>
        <authorList>
            <person name="Tao X.-Y."/>
            <person name="Taylor C.G."/>
        </authorList>
    </citation>
    <scope>NUCLEOTIDE SEQUENCE [LARGE SCALE GENOMIC DNA]</scope>
    <source>
        <strain evidence="3 4">37A10</strain>
    </source>
</reference>
<proteinExistence type="inferred from homology"/>
<dbReference type="GO" id="GO:0032787">
    <property type="term" value="P:monocarboxylic acid metabolic process"/>
    <property type="evidence" value="ECO:0007669"/>
    <property type="project" value="UniProtKB-ARBA"/>
</dbReference>
<dbReference type="InterPro" id="IPR050259">
    <property type="entry name" value="SDR"/>
</dbReference>
<dbReference type="SUPFAM" id="SSF51735">
    <property type="entry name" value="NAD(P)-binding Rossmann-fold domains"/>
    <property type="match status" value="1"/>
</dbReference>
<feature type="domain" description="Ketoreductase" evidence="2">
    <location>
        <begin position="5"/>
        <end position="182"/>
    </location>
</feature>